<evidence type="ECO:0000313" key="2">
    <source>
        <dbReference type="EMBL" id="DAE15362.1"/>
    </source>
</evidence>
<sequence length="195" mass="21019">MSSGNKTKSQTYNTGGLYGNSTTNKNGTFYNPSSFETQLVNQTTSAIPSYLQQLVSPTYDSQSYKNRQQQLANAATQSLENNIVSPLSERGLTRGSSINQMSNQLANKLTDAELDLMNSEDSRVANVLSQLMNYYQVPYNMMSSANQASNNLYQNALANSNNNNLWSGIANAAGTIAGGYLGGPGGEALTNWALK</sequence>
<protein>
    <submittedName>
        <fullName evidence="2">Uncharacterized protein</fullName>
    </submittedName>
</protein>
<name>A0A8S5Q8V7_9CAUD</name>
<organism evidence="2">
    <name type="scientific">Siphoviridae sp. ct5qs5</name>
    <dbReference type="NCBI Taxonomy" id="2825339"/>
    <lineage>
        <taxon>Viruses</taxon>
        <taxon>Duplodnaviria</taxon>
        <taxon>Heunggongvirae</taxon>
        <taxon>Uroviricota</taxon>
        <taxon>Caudoviricetes</taxon>
    </lineage>
</organism>
<proteinExistence type="predicted"/>
<feature type="region of interest" description="Disordered" evidence="1">
    <location>
        <begin position="1"/>
        <end position="24"/>
    </location>
</feature>
<reference evidence="2" key="1">
    <citation type="journal article" date="2021" name="Proc. Natl. Acad. Sci. U.S.A.">
        <title>A Catalog of Tens of Thousands of Viruses from Human Metagenomes Reveals Hidden Associations with Chronic Diseases.</title>
        <authorList>
            <person name="Tisza M.J."/>
            <person name="Buck C.B."/>
        </authorList>
    </citation>
    <scope>NUCLEOTIDE SEQUENCE</scope>
    <source>
        <strain evidence="2">Ct5qs5</strain>
    </source>
</reference>
<accession>A0A8S5Q8V7</accession>
<dbReference type="EMBL" id="BK015603">
    <property type="protein sequence ID" value="DAE15362.1"/>
    <property type="molecule type" value="Genomic_DNA"/>
</dbReference>
<evidence type="ECO:0000256" key="1">
    <source>
        <dbReference type="SAM" id="MobiDB-lite"/>
    </source>
</evidence>